<keyword evidence="8" id="KW-1185">Reference proteome</keyword>
<dbReference type="GO" id="GO:0016301">
    <property type="term" value="F:kinase activity"/>
    <property type="evidence" value="ECO:0007669"/>
    <property type="project" value="UniProtKB-KW"/>
</dbReference>
<keyword evidence="3 4" id="KW-0418">Kinase</keyword>
<evidence type="ECO:0000256" key="2">
    <source>
        <dbReference type="ARBA" id="ARBA00022679"/>
    </source>
</evidence>
<comment type="similarity">
    <text evidence="1 4">Belongs to the FGGY kinase family.</text>
</comment>
<feature type="domain" description="Carbohydrate kinase FGGY N-terminal" evidence="5">
    <location>
        <begin position="3"/>
        <end position="246"/>
    </location>
</feature>
<dbReference type="PROSITE" id="PS00445">
    <property type="entry name" value="FGGY_KINASES_2"/>
    <property type="match status" value="1"/>
</dbReference>
<evidence type="ECO:0000259" key="6">
    <source>
        <dbReference type="Pfam" id="PF02782"/>
    </source>
</evidence>
<dbReference type="Pfam" id="PF00370">
    <property type="entry name" value="FGGY_N"/>
    <property type="match status" value="1"/>
</dbReference>
<dbReference type="EMBL" id="JACOOY010000011">
    <property type="protein sequence ID" value="MBC5665437.1"/>
    <property type="molecule type" value="Genomic_DNA"/>
</dbReference>
<dbReference type="PANTHER" id="PTHR43095">
    <property type="entry name" value="SUGAR KINASE"/>
    <property type="match status" value="1"/>
</dbReference>
<dbReference type="InterPro" id="IPR000577">
    <property type="entry name" value="Carb_kinase_FGGY"/>
</dbReference>
<protein>
    <submittedName>
        <fullName evidence="7">FGGY-family carbohydrate kinase</fullName>
    </submittedName>
</protein>
<evidence type="ECO:0000256" key="3">
    <source>
        <dbReference type="ARBA" id="ARBA00022777"/>
    </source>
</evidence>
<dbReference type="SUPFAM" id="SSF53067">
    <property type="entry name" value="Actin-like ATPase domain"/>
    <property type="match status" value="2"/>
</dbReference>
<dbReference type="InterPro" id="IPR018483">
    <property type="entry name" value="Carb_kinase_FGGY_CS"/>
</dbReference>
<evidence type="ECO:0000256" key="1">
    <source>
        <dbReference type="ARBA" id="ARBA00009156"/>
    </source>
</evidence>
<gene>
    <name evidence="7" type="ORF">H8S07_09130</name>
</gene>
<keyword evidence="2 4" id="KW-0808">Transferase</keyword>
<accession>A0ABR7EVR2</accession>
<evidence type="ECO:0000256" key="4">
    <source>
        <dbReference type="RuleBase" id="RU003733"/>
    </source>
</evidence>
<sequence>MKYSIGIDIGTTTVKCILFGEGVQVVAEAGREYKTLLPKASWAQQNPEDWWKGVAESIRSILTESRVAPEDIKVISVSSQAPAVLPMTKEGEPLHDALIWMDRRSTKELEILEEKIGTKKVYEITGNRLDTYFTLTELMWFLRNHPDMMKKCHKILQVNGYINYKLTEVFSIDATHASLTQLYDVHNNCWSEELFEAIGGDTKIMPDIYDCMDVIGHVSKKAAEETGLSTKTVVLGGAVDASAAALEVGVYGDGSIAEMTGTSSVVMFGFDGLVTCNELSYLRGVKENTTILFGAMNTAGGSLKWFRDALYGGETPQNDAYPRINKEIEAGAKNPTGLIFLPYMAGERAPIWDPNARGTFMGLNMNTTRAEMLRAVMEGTSFALQDNLDQAIKTGIPIRDFICCGGCSKSDIWLKIKASVIGQEIKIPSVNLGAPGGLGYMNAAFMGEYKTPEDASRAALQIKKIVEPVEEWIPIYKELYQIYLDSYQSLKSQFAVLAQIK</sequence>
<feature type="domain" description="Carbohydrate kinase FGGY C-terminal" evidence="6">
    <location>
        <begin position="260"/>
        <end position="439"/>
    </location>
</feature>
<dbReference type="PANTHER" id="PTHR43095:SF5">
    <property type="entry name" value="XYLULOSE KINASE"/>
    <property type="match status" value="1"/>
</dbReference>
<dbReference type="PIRSF" id="PIRSF000538">
    <property type="entry name" value="GlpK"/>
    <property type="match status" value="1"/>
</dbReference>
<dbReference type="Proteomes" id="UP000647235">
    <property type="component" value="Unassembled WGS sequence"/>
</dbReference>
<dbReference type="CDD" id="cd07804">
    <property type="entry name" value="ASKHA_NBD_FGGY_RrXK-like"/>
    <property type="match status" value="1"/>
</dbReference>
<evidence type="ECO:0000313" key="8">
    <source>
        <dbReference type="Proteomes" id="UP000647235"/>
    </source>
</evidence>
<reference evidence="7 8" key="1">
    <citation type="submission" date="2020-08" db="EMBL/GenBank/DDBJ databases">
        <title>Genome public.</title>
        <authorList>
            <person name="Liu C."/>
            <person name="Sun Q."/>
        </authorList>
    </citation>
    <scope>NUCLEOTIDE SEQUENCE [LARGE SCALE GENOMIC DNA]</scope>
    <source>
        <strain evidence="7 8">NSJ-36</strain>
    </source>
</reference>
<name>A0ABR7EVR2_9FIRM</name>
<dbReference type="Gene3D" id="3.30.420.40">
    <property type="match status" value="2"/>
</dbReference>
<dbReference type="Pfam" id="PF02782">
    <property type="entry name" value="FGGY_C"/>
    <property type="match status" value="1"/>
</dbReference>
<dbReference type="InterPro" id="IPR018484">
    <property type="entry name" value="FGGY_N"/>
</dbReference>
<evidence type="ECO:0000259" key="5">
    <source>
        <dbReference type="Pfam" id="PF00370"/>
    </source>
</evidence>
<dbReference type="RefSeq" id="WP_186855914.1">
    <property type="nucleotide sequence ID" value="NZ_JACOOY010000011.1"/>
</dbReference>
<dbReference type="InterPro" id="IPR018485">
    <property type="entry name" value="FGGY_C"/>
</dbReference>
<proteinExistence type="inferred from homology"/>
<organism evidence="7 8">
    <name type="scientific">Dorea hominis</name>
    <dbReference type="NCBI Taxonomy" id="2763040"/>
    <lineage>
        <taxon>Bacteria</taxon>
        <taxon>Bacillati</taxon>
        <taxon>Bacillota</taxon>
        <taxon>Clostridia</taxon>
        <taxon>Lachnospirales</taxon>
        <taxon>Lachnospiraceae</taxon>
        <taxon>Dorea</taxon>
    </lineage>
</organism>
<dbReference type="InterPro" id="IPR050406">
    <property type="entry name" value="FGGY_Carb_Kinase"/>
</dbReference>
<dbReference type="InterPro" id="IPR043129">
    <property type="entry name" value="ATPase_NBD"/>
</dbReference>
<evidence type="ECO:0000313" key="7">
    <source>
        <dbReference type="EMBL" id="MBC5665437.1"/>
    </source>
</evidence>
<comment type="caution">
    <text evidence="7">The sequence shown here is derived from an EMBL/GenBank/DDBJ whole genome shotgun (WGS) entry which is preliminary data.</text>
</comment>